<feature type="domain" description="RNA-polymerase II-associated protein 3-like C-terminal" evidence="7">
    <location>
        <begin position="299"/>
        <end position="389"/>
    </location>
</feature>
<feature type="repeat" description="TPR" evidence="5">
    <location>
        <begin position="146"/>
        <end position="179"/>
    </location>
</feature>
<dbReference type="InterPro" id="IPR025986">
    <property type="entry name" value="RPAP3-like_C"/>
</dbReference>
<sequence>MANKQLDSIWKDLGVWQAEINAKDEALTRRKPVHNQALPPVRQPAELILDNLKPVGLDSLTTKKSATKTVTQTRTEKAEAEKAKGNEYFGKKDFEKAIAYYGKAIDLDPTVPVYFVNRAMAYLKINRFLEAEKDCTRGIQLQPKNVKALWRRGIALRELGRINEARRDFEAGLSIEPNNKSLLDELKKLPVSKSTEKPKVKSEPLVEQKRRLPIHVVDGAYSESKSVTEPTLSNPIKVQEIKNKSVVTPPPQTPKKPVVAPVATPKPTPKPTTPVATTPNPTPVAMTPKPAPVIKFNCPRTNFEFERDWKTYKGRGDDVLYQYFQCIPTSSYTTLFKSSLESDQFEKMIDILESKYVKEKTPEQVFSVLESLSQVKRIDMLIMFLSKKHQQAIQTLFNTIKDSDISKDKLTKVAKVYGVSI</sequence>
<evidence type="ECO:0000313" key="8">
    <source>
        <dbReference type="EMBL" id="GAA5816870.1"/>
    </source>
</evidence>
<comment type="caution">
    <text evidence="8">The sequence shown here is derived from an EMBL/GenBank/DDBJ whole genome shotgun (WGS) entry which is preliminary data.</text>
</comment>
<keyword evidence="9" id="KW-1185">Reference proteome</keyword>
<evidence type="ECO:0000256" key="2">
    <source>
        <dbReference type="ARBA" id="ARBA00022803"/>
    </source>
</evidence>
<feature type="region of interest" description="Disordered" evidence="6">
    <location>
        <begin position="246"/>
        <end position="288"/>
    </location>
</feature>
<dbReference type="PROSITE" id="PS50005">
    <property type="entry name" value="TPR"/>
    <property type="match status" value="2"/>
</dbReference>
<evidence type="ECO:0000259" key="7">
    <source>
        <dbReference type="Pfam" id="PF13877"/>
    </source>
</evidence>
<dbReference type="Proteomes" id="UP001473302">
    <property type="component" value="Unassembled WGS sequence"/>
</dbReference>
<dbReference type="InterPro" id="IPR051966">
    <property type="entry name" value="RPAP3"/>
</dbReference>
<dbReference type="InterPro" id="IPR011990">
    <property type="entry name" value="TPR-like_helical_dom_sf"/>
</dbReference>
<dbReference type="Pfam" id="PF07719">
    <property type="entry name" value="TPR_2"/>
    <property type="match status" value="1"/>
</dbReference>
<protein>
    <recommendedName>
        <fullName evidence="4">RNA polymerase II-associated protein 3</fullName>
    </recommendedName>
</protein>
<evidence type="ECO:0000256" key="1">
    <source>
        <dbReference type="ARBA" id="ARBA00022737"/>
    </source>
</evidence>
<evidence type="ECO:0000256" key="3">
    <source>
        <dbReference type="ARBA" id="ARBA00038275"/>
    </source>
</evidence>
<evidence type="ECO:0000256" key="5">
    <source>
        <dbReference type="PROSITE-ProRule" id="PRU00339"/>
    </source>
</evidence>
<evidence type="ECO:0000313" key="9">
    <source>
        <dbReference type="Proteomes" id="UP001473302"/>
    </source>
</evidence>
<comment type="similarity">
    <text evidence="3">Belongs to the RPAP3 family.</text>
</comment>
<organism evidence="8 9">
    <name type="scientific">Mucor flavus</name>
    <dbReference type="NCBI Taxonomy" id="439312"/>
    <lineage>
        <taxon>Eukaryota</taxon>
        <taxon>Fungi</taxon>
        <taxon>Fungi incertae sedis</taxon>
        <taxon>Mucoromycota</taxon>
        <taxon>Mucoromycotina</taxon>
        <taxon>Mucoromycetes</taxon>
        <taxon>Mucorales</taxon>
        <taxon>Mucorineae</taxon>
        <taxon>Mucoraceae</taxon>
        <taxon>Mucor</taxon>
    </lineage>
</organism>
<dbReference type="Gene3D" id="1.25.40.10">
    <property type="entry name" value="Tetratricopeptide repeat domain"/>
    <property type="match status" value="1"/>
</dbReference>
<dbReference type="SUPFAM" id="SSF48452">
    <property type="entry name" value="TPR-like"/>
    <property type="match status" value="1"/>
</dbReference>
<dbReference type="PANTHER" id="PTHR46423">
    <property type="entry name" value="RNA POLYMERASE II-ASSOCIATED PROTEIN 3"/>
    <property type="match status" value="1"/>
</dbReference>
<feature type="compositionally biased region" description="Low complexity" evidence="6">
    <location>
        <begin position="273"/>
        <end position="288"/>
    </location>
</feature>
<feature type="repeat" description="TPR" evidence="5">
    <location>
        <begin position="78"/>
        <end position="111"/>
    </location>
</feature>
<gene>
    <name evidence="8" type="ORF">MFLAVUS_010404</name>
</gene>
<dbReference type="Pfam" id="PF00515">
    <property type="entry name" value="TPR_1"/>
    <property type="match status" value="1"/>
</dbReference>
<accession>A0ABP9ZCK9</accession>
<dbReference type="EMBL" id="BAABUK010000035">
    <property type="protein sequence ID" value="GAA5816870.1"/>
    <property type="molecule type" value="Genomic_DNA"/>
</dbReference>
<reference evidence="8 9" key="1">
    <citation type="submission" date="2024-04" db="EMBL/GenBank/DDBJ databases">
        <title>genome sequences of Mucor flavus KT1a and Helicostylum pulchrum KT1b strains isolated from the surface of a dry-aged beef.</title>
        <authorList>
            <person name="Toyotome T."/>
            <person name="Hosono M."/>
            <person name="Torimaru M."/>
            <person name="Fukuda K."/>
            <person name="Mikami N."/>
        </authorList>
    </citation>
    <scope>NUCLEOTIDE SEQUENCE [LARGE SCALE GENOMIC DNA]</scope>
    <source>
        <strain evidence="8 9">KT1a</strain>
    </source>
</reference>
<name>A0ABP9ZCK9_9FUNG</name>
<dbReference type="SMART" id="SM00028">
    <property type="entry name" value="TPR"/>
    <property type="match status" value="3"/>
</dbReference>
<dbReference type="InterPro" id="IPR013105">
    <property type="entry name" value="TPR_2"/>
</dbReference>
<evidence type="ECO:0000256" key="6">
    <source>
        <dbReference type="SAM" id="MobiDB-lite"/>
    </source>
</evidence>
<dbReference type="InterPro" id="IPR019734">
    <property type="entry name" value="TPR_rpt"/>
</dbReference>
<keyword evidence="1" id="KW-0677">Repeat</keyword>
<dbReference type="Pfam" id="PF13181">
    <property type="entry name" value="TPR_8"/>
    <property type="match status" value="1"/>
</dbReference>
<proteinExistence type="inferred from homology"/>
<keyword evidence="2 5" id="KW-0802">TPR repeat</keyword>
<evidence type="ECO:0000256" key="4">
    <source>
        <dbReference type="ARBA" id="ARBA00040133"/>
    </source>
</evidence>
<dbReference type="PANTHER" id="PTHR46423:SF1">
    <property type="entry name" value="RNA POLYMERASE II-ASSOCIATED PROTEIN 3"/>
    <property type="match status" value="1"/>
</dbReference>
<dbReference type="Pfam" id="PF13877">
    <property type="entry name" value="RPAP3_C"/>
    <property type="match status" value="1"/>
</dbReference>